<feature type="region of interest" description="Disordered" evidence="2">
    <location>
        <begin position="200"/>
        <end position="306"/>
    </location>
</feature>
<feature type="compositionally biased region" description="Basic and acidic residues" evidence="2">
    <location>
        <begin position="204"/>
        <end position="218"/>
    </location>
</feature>
<feature type="transmembrane region" description="Helical" evidence="3">
    <location>
        <begin position="82"/>
        <end position="102"/>
    </location>
</feature>
<accession>A0A7J6YAZ5</accession>
<dbReference type="EMBL" id="JABDHM010000016">
    <property type="protein sequence ID" value="KAF5223869.1"/>
    <property type="molecule type" value="Genomic_DNA"/>
</dbReference>
<dbReference type="Pfam" id="PF23788">
    <property type="entry name" value="EDRF1_N"/>
    <property type="match status" value="1"/>
</dbReference>
<dbReference type="GO" id="GO:0045893">
    <property type="term" value="P:positive regulation of DNA-templated transcription"/>
    <property type="evidence" value="ECO:0007669"/>
    <property type="project" value="TreeGrafter"/>
</dbReference>
<feature type="domain" description="EDRF1 N-terminal" evidence="4">
    <location>
        <begin position="628"/>
        <end position="713"/>
    </location>
</feature>
<feature type="compositionally biased region" description="Basic residues" evidence="2">
    <location>
        <begin position="243"/>
        <end position="254"/>
    </location>
</feature>
<feature type="transmembrane region" description="Helical" evidence="3">
    <location>
        <begin position="42"/>
        <end position="75"/>
    </location>
</feature>
<gene>
    <name evidence="5" type="ORF">ECC02_003057</name>
</gene>
<feature type="repeat" description="TPR" evidence="1">
    <location>
        <begin position="1107"/>
        <end position="1140"/>
    </location>
</feature>
<dbReference type="VEuPathDB" id="TriTrypDB:BCY84_05383"/>
<sequence>MDNDGGSLICSEKEGENERETGRNTHTHTIYVCAWLENMLLFFLLFFCLLFVLFLSLLLLSVSSFCFFVLFWFYLFLKSVSFSVFCCCCCLFVCLFVCSGSFRPFNFDGHFHESVSFPSLSLSLYICMCICVCMCFCRVFFFCLFPFAKSIVSSRRRFPVASPAAVVGAEMRCDSPDLLLLLSLLPVSLPQEVVVMPHTTSTAARREEEAAGEKRDVSSRSGSESGSKNNTNDNDVAVEARRPSRRALHRHAVKKFNERRKNEERRRLADERDGKLLDRNNATETVAGGIEGTPVSHTDGGGEPQATQLRRVNPLEKSILINKWEFEFFFRTIPSELLQTPAESKGPETAVIPPSSSSLYNEQEQSLVVLNDDRHRNSGGSISLKTLMQSSITKSIHVRRVEGVPPLPMKTPMQPGTDLDQPTRNYLLPDTTYNVHQHAPGFERDQNAAKRSLLACAVQEWRGGEENVLLLSTGEALRSVFESTYCDEKPLALEVRRMGPTLLIDSHSERDFRTRVRDMREKALLGKALYRIHNDVFSWKENDDDNYEGAGGGVLSLPTHRVGSLALSKEIRTLSRYSHIFSWEIGLMDVLVGIDTPIVIDRRDNTEFVLKMENTSVVMTPQEIQRDALRCWFDATLANVPHVGIYVHNDGIIQRYEVRKVQELLGIVEGSMATAAMNFTMNVLQWLVKQCKKDGTTYAVIRNYESGYLEIYEYSRDERLEKFLPDDGACGKGNFVGANDVINNGKFNRGREKSGVEEITETQRAEEEKSAEENERLNWGLATMCFRMGMHLKDSEQKASDAVSLLLRSFAVYFMQRAKMDEACSHVCEIAKCLPALIGRLIKNRKAAIEEAGGIIQLPEIYREAFLTCGRFEMRLQEAAYDETLSVAIRRAFLRCILPCSAALCVCVARTTEEFAAERRVYMQLRAENNRGSHVHIHSLIAKDLLQVVVEGLLRLEQMNRILKSGAALTKGMPLGTNVESMALMDTKTEILDVTPLETTVWELYTDVVLLVMSDRTPFTADVLVELSRRIKAREQRRRCGGGSKDCDHEDNHNSSGSGSTETIVAGESTLAWLSALTPDVVSLSFTALRFLTRAGLQSKRLLSKTAQVYYHVGHHYFLTDRYTKALESLHRAQSLFKAMQQAPADTVFGACCTSSATVTLRNVQQSLGELYIRMTRLKTRPVPTEMKLSLQQPLLMGEVQELSQEEENFFRHAVDSFTSCEAKEQLASALRKYASRQIGQVAFSGQQADVAKGRHIFSMLRKVGELTSNDVEIDWEVLRLFTCAAHHAALQHRAELILSQWTAGVGTPEAGAVRMPLKLMSTVHPVECALQMALVSLSLLEDKKKVKMHQLMGLLRASAAHIMVAIKDAHAASKTPGALLVRAMSTWKARCTHEWVCRISIMMSLRAMRVMVRLLTGDKASEAKQLLRRVIEMEEKHSEILNKSEICTGKCQFWRLSETLMESLQDVAKW</sequence>
<keyword evidence="3" id="KW-0812">Transmembrane</keyword>
<comment type="caution">
    <text evidence="5">The sequence shown here is derived from an EMBL/GenBank/DDBJ whole genome shotgun (WGS) entry which is preliminary data.</text>
</comment>
<dbReference type="PANTHER" id="PTHR15000:SF1">
    <property type="entry name" value="ERYTHROID DIFFERENTIATION-RELATED FACTOR 1"/>
    <property type="match status" value="1"/>
</dbReference>
<dbReference type="Proteomes" id="UP000583944">
    <property type="component" value="Unassembled WGS sequence"/>
</dbReference>
<evidence type="ECO:0000256" key="2">
    <source>
        <dbReference type="SAM" id="MobiDB-lite"/>
    </source>
</evidence>
<evidence type="ECO:0000256" key="3">
    <source>
        <dbReference type="SAM" id="Phobius"/>
    </source>
</evidence>
<organism evidence="5 6">
    <name type="scientific">Trypanosoma cruzi</name>
    <dbReference type="NCBI Taxonomy" id="5693"/>
    <lineage>
        <taxon>Eukaryota</taxon>
        <taxon>Discoba</taxon>
        <taxon>Euglenozoa</taxon>
        <taxon>Kinetoplastea</taxon>
        <taxon>Metakinetoplastina</taxon>
        <taxon>Trypanosomatida</taxon>
        <taxon>Trypanosomatidae</taxon>
        <taxon>Trypanosoma</taxon>
        <taxon>Schizotrypanum</taxon>
    </lineage>
</organism>
<dbReference type="InterPro" id="IPR019734">
    <property type="entry name" value="TPR_rpt"/>
</dbReference>
<keyword evidence="1" id="KW-0802">TPR repeat</keyword>
<dbReference type="VEuPathDB" id="TriTrypDB:ECC02_003057"/>
<evidence type="ECO:0000313" key="5">
    <source>
        <dbReference type="EMBL" id="KAF5223869.1"/>
    </source>
</evidence>
<protein>
    <recommendedName>
        <fullName evidence="4">EDRF1 N-terminal domain-containing protein</fullName>
    </recommendedName>
</protein>
<keyword evidence="3" id="KW-1133">Transmembrane helix</keyword>
<proteinExistence type="predicted"/>
<reference evidence="5 6" key="1">
    <citation type="journal article" date="2019" name="Genome Biol. Evol.">
        <title>Nanopore Sequencing Significantly Improves Genome Assembly of the Protozoan Parasite Trypanosoma cruzi.</title>
        <authorList>
            <person name="Diaz-Viraque F."/>
            <person name="Pita S."/>
            <person name="Greif G."/>
            <person name="de Souza R.C.M."/>
            <person name="Iraola G."/>
            <person name="Robello C."/>
        </authorList>
    </citation>
    <scope>NUCLEOTIDE SEQUENCE [LARGE SCALE GENOMIC DNA]</scope>
    <source>
        <strain evidence="5 6">Berenice</strain>
    </source>
</reference>
<dbReference type="PANTHER" id="PTHR15000">
    <property type="entry name" value="ERYTHROID DIFFERENTIATION-RELATED FACTOR 1"/>
    <property type="match status" value="1"/>
</dbReference>
<feature type="region of interest" description="Disordered" evidence="2">
    <location>
        <begin position="1038"/>
        <end position="1061"/>
    </location>
</feature>
<name>A0A7J6YAZ5_TRYCR</name>
<keyword evidence="3" id="KW-0472">Membrane</keyword>
<evidence type="ECO:0000313" key="6">
    <source>
        <dbReference type="Proteomes" id="UP000583944"/>
    </source>
</evidence>
<feature type="region of interest" description="Disordered" evidence="2">
    <location>
        <begin position="753"/>
        <end position="772"/>
    </location>
</feature>
<feature type="compositionally biased region" description="Basic and acidic residues" evidence="2">
    <location>
        <begin position="255"/>
        <end position="278"/>
    </location>
</feature>
<evidence type="ECO:0000256" key="1">
    <source>
        <dbReference type="PROSITE-ProRule" id="PRU00339"/>
    </source>
</evidence>
<dbReference type="PROSITE" id="PS50005">
    <property type="entry name" value="TPR"/>
    <property type="match status" value="1"/>
</dbReference>
<dbReference type="InterPro" id="IPR056582">
    <property type="entry name" value="EDRF1_N"/>
</dbReference>
<feature type="transmembrane region" description="Helical" evidence="3">
    <location>
        <begin position="122"/>
        <end position="148"/>
    </location>
</feature>
<evidence type="ECO:0000259" key="4">
    <source>
        <dbReference type="Pfam" id="PF23788"/>
    </source>
</evidence>